<comment type="caution">
    <text evidence="3">The sequence shown here is derived from an EMBL/GenBank/DDBJ whole genome shotgun (WGS) entry which is preliminary data.</text>
</comment>
<dbReference type="EMBL" id="BOMN01000137">
    <property type="protein sequence ID" value="GIE26144.1"/>
    <property type="molecule type" value="Genomic_DNA"/>
</dbReference>
<dbReference type="SMART" id="SM00421">
    <property type="entry name" value="HTH_LUXR"/>
    <property type="match status" value="1"/>
</dbReference>
<dbReference type="SUPFAM" id="SSF46894">
    <property type="entry name" value="C-terminal effector domain of the bipartite response regulators"/>
    <property type="match status" value="1"/>
</dbReference>
<evidence type="ECO:0000313" key="3">
    <source>
        <dbReference type="EMBL" id="GIE26144.1"/>
    </source>
</evidence>
<evidence type="ECO:0000259" key="2">
    <source>
        <dbReference type="PROSITE" id="PS50043"/>
    </source>
</evidence>
<gene>
    <name evidence="3" type="ORF">Ahu01nite_092460</name>
</gene>
<dbReference type="InterPro" id="IPR027417">
    <property type="entry name" value="P-loop_NTPase"/>
</dbReference>
<dbReference type="PANTHER" id="PTHR43214">
    <property type="entry name" value="TWO-COMPONENT RESPONSE REGULATOR"/>
    <property type="match status" value="1"/>
</dbReference>
<evidence type="ECO:0000256" key="1">
    <source>
        <dbReference type="ARBA" id="ARBA00023125"/>
    </source>
</evidence>
<dbReference type="InterPro" id="IPR041664">
    <property type="entry name" value="AAA_16"/>
</dbReference>
<dbReference type="Proteomes" id="UP000603200">
    <property type="component" value="Unassembled WGS sequence"/>
</dbReference>
<dbReference type="SUPFAM" id="SSF52540">
    <property type="entry name" value="P-loop containing nucleoside triphosphate hydrolases"/>
    <property type="match status" value="1"/>
</dbReference>
<dbReference type="InterPro" id="IPR036388">
    <property type="entry name" value="WH-like_DNA-bd_sf"/>
</dbReference>
<keyword evidence="1" id="KW-0238">DNA-binding</keyword>
<dbReference type="PRINTS" id="PR00038">
    <property type="entry name" value="HTHLUXR"/>
</dbReference>
<proteinExistence type="predicted"/>
<organism evidence="3 4">
    <name type="scientific">Winogradskya humida</name>
    <dbReference type="NCBI Taxonomy" id="113566"/>
    <lineage>
        <taxon>Bacteria</taxon>
        <taxon>Bacillati</taxon>
        <taxon>Actinomycetota</taxon>
        <taxon>Actinomycetes</taxon>
        <taxon>Micromonosporales</taxon>
        <taxon>Micromonosporaceae</taxon>
        <taxon>Winogradskya</taxon>
    </lineage>
</organism>
<accession>A0ABQ4A5N4</accession>
<dbReference type="Pfam" id="PF00196">
    <property type="entry name" value="GerE"/>
    <property type="match status" value="1"/>
</dbReference>
<dbReference type="Gene3D" id="1.10.10.10">
    <property type="entry name" value="Winged helix-like DNA-binding domain superfamily/Winged helix DNA-binding domain"/>
    <property type="match status" value="1"/>
</dbReference>
<sequence length="881" mass="92427">MAAIAAAFDRCRTAGSEIVVVSGTAASGRTRLLREVVSVVSAAGTPVLTAAGSPAETSAAYGVARQLWRSAGVEAEFEAYVRGAGPGRRVQPTELICSELLTSIGDRPVLLCVDDIEHVDPLSRGILLHLQRRLAGRHVLVLLTAGDSAWTTVPSFDAELHRHLPCRRLRLGPLSQAAVAEVLGEPGTSARAAAYHLASGGNPLLLGALIADGEHLAPAGPRLVHADAMFKSAVSACVHRGDEALLAVARGLAVLDRAGPARLVKIQPGLDAGEAARGVAELTRTGLLDDTGGFRCPEARAALIEATPAAERALLHRRAAELRYAEGAEVTAIAPHVLLAAEPRPSWAAGVMAEAAAEALRNGRPGTAADYADFALSTGTSTDPQVLALVTLVRAKWHTAPSAVTGHLPGLRAALRAGSLDERGVESLLSSLLWAGRFDEVEQIARDDPGARTGGARTSLAWLAFLRPPAAGDPARGGPALATLAGASGQEPAGQAAARAEAVLQNCEHTDPLVETVLATLLTLVLIDELDLAASWCTRLAADFRRRGLVTLTAVVEMVGADVTLRRGMVPAAIRDAGAALAIMSRASWGVGAGYALGTLIVAQVEGGLLDEAAVLLRTPLQPGLLDSTLGLPYLYARGCHALASGRPYAAVEDFLRCGGMLAGRGPELSTLVPWRIGLGQAYCALDRPDDARAVLEEQVRRVADGPAYLAGVALRLLAGLAGAGRRLPTLQRAAGVLENSGHHREFALSLAHLSNEYYSLGDSRRSRKTARRVLEVARQCGCEDEIRELLLGGDGSDVADLPGENGDRYPELTEAEARVARLAANGLTNREIGQRLYLSSSTVEQHLTKIFRKFRISRRTDLIGMARDEPGPRVSALRAS</sequence>
<evidence type="ECO:0000313" key="4">
    <source>
        <dbReference type="Proteomes" id="UP000603200"/>
    </source>
</evidence>
<dbReference type="Pfam" id="PF13191">
    <property type="entry name" value="AAA_16"/>
    <property type="match status" value="1"/>
</dbReference>
<keyword evidence="4" id="KW-1185">Reference proteome</keyword>
<feature type="domain" description="HTH luxR-type" evidence="2">
    <location>
        <begin position="806"/>
        <end position="871"/>
    </location>
</feature>
<protein>
    <recommendedName>
        <fullName evidence="2">HTH luxR-type domain-containing protein</fullName>
    </recommendedName>
</protein>
<name>A0ABQ4A5N4_9ACTN</name>
<dbReference type="InterPro" id="IPR000792">
    <property type="entry name" value="Tscrpt_reg_LuxR_C"/>
</dbReference>
<dbReference type="CDD" id="cd06170">
    <property type="entry name" value="LuxR_C_like"/>
    <property type="match status" value="1"/>
</dbReference>
<dbReference type="InterPro" id="IPR016032">
    <property type="entry name" value="Sig_transdc_resp-reg_C-effctor"/>
</dbReference>
<dbReference type="InterPro" id="IPR039420">
    <property type="entry name" value="WalR-like"/>
</dbReference>
<dbReference type="PROSITE" id="PS50043">
    <property type="entry name" value="HTH_LUXR_2"/>
    <property type="match status" value="1"/>
</dbReference>
<reference evidence="3 4" key="1">
    <citation type="submission" date="2021-01" db="EMBL/GenBank/DDBJ databases">
        <title>Whole genome shotgun sequence of Actinoplanes humidus NBRC 14915.</title>
        <authorList>
            <person name="Komaki H."/>
            <person name="Tamura T."/>
        </authorList>
    </citation>
    <scope>NUCLEOTIDE SEQUENCE [LARGE SCALE GENOMIC DNA]</scope>
    <source>
        <strain evidence="3 4">NBRC 14915</strain>
    </source>
</reference>